<dbReference type="Proteomes" id="UP001231189">
    <property type="component" value="Unassembled WGS sequence"/>
</dbReference>
<organism evidence="2 3">
    <name type="scientific">Lolium multiflorum</name>
    <name type="common">Italian ryegrass</name>
    <name type="synonym">Lolium perenne subsp. multiflorum</name>
    <dbReference type="NCBI Taxonomy" id="4521"/>
    <lineage>
        <taxon>Eukaryota</taxon>
        <taxon>Viridiplantae</taxon>
        <taxon>Streptophyta</taxon>
        <taxon>Embryophyta</taxon>
        <taxon>Tracheophyta</taxon>
        <taxon>Spermatophyta</taxon>
        <taxon>Magnoliopsida</taxon>
        <taxon>Liliopsida</taxon>
        <taxon>Poales</taxon>
        <taxon>Poaceae</taxon>
        <taxon>BOP clade</taxon>
        <taxon>Pooideae</taxon>
        <taxon>Poodae</taxon>
        <taxon>Poeae</taxon>
        <taxon>Poeae Chloroplast Group 2 (Poeae type)</taxon>
        <taxon>Loliodinae</taxon>
        <taxon>Loliinae</taxon>
        <taxon>Lolium</taxon>
    </lineage>
</organism>
<keyword evidence="3" id="KW-1185">Reference proteome</keyword>
<evidence type="ECO:0000256" key="1">
    <source>
        <dbReference type="SAM" id="SignalP"/>
    </source>
</evidence>
<proteinExistence type="predicted"/>
<keyword evidence="1" id="KW-0732">Signal</keyword>
<accession>A0AAD8RCN7</accession>
<evidence type="ECO:0000313" key="2">
    <source>
        <dbReference type="EMBL" id="KAK1618562.1"/>
    </source>
</evidence>
<dbReference type="AlphaFoldDB" id="A0AAD8RCN7"/>
<name>A0AAD8RCN7_LOLMU</name>
<sequence>MGLAVAASLELFRIVALADAIAARDEAVVAARDRAHYHADMAEAEATVYALAEAAAVEVAAKRVHWDSSLAEALECRKRHDELFNRWHARRNKCVRHLRFDDGK</sequence>
<feature type="chain" id="PRO_5042289839" evidence="1">
    <location>
        <begin position="19"/>
        <end position="104"/>
    </location>
</feature>
<dbReference type="EMBL" id="JAUUTY010000006">
    <property type="protein sequence ID" value="KAK1618562.1"/>
    <property type="molecule type" value="Genomic_DNA"/>
</dbReference>
<protein>
    <submittedName>
        <fullName evidence="2">Uncharacterized protein</fullName>
    </submittedName>
</protein>
<comment type="caution">
    <text evidence="2">The sequence shown here is derived from an EMBL/GenBank/DDBJ whole genome shotgun (WGS) entry which is preliminary data.</text>
</comment>
<feature type="signal peptide" evidence="1">
    <location>
        <begin position="1"/>
        <end position="18"/>
    </location>
</feature>
<evidence type="ECO:0000313" key="3">
    <source>
        <dbReference type="Proteomes" id="UP001231189"/>
    </source>
</evidence>
<gene>
    <name evidence="2" type="ORF">QYE76_024079</name>
</gene>
<reference evidence="2" key="1">
    <citation type="submission" date="2023-07" db="EMBL/GenBank/DDBJ databases">
        <title>A chromosome-level genome assembly of Lolium multiflorum.</title>
        <authorList>
            <person name="Chen Y."/>
            <person name="Copetti D."/>
            <person name="Kolliker R."/>
            <person name="Studer B."/>
        </authorList>
    </citation>
    <scope>NUCLEOTIDE SEQUENCE</scope>
    <source>
        <strain evidence="2">02402/16</strain>
        <tissue evidence="2">Leaf</tissue>
    </source>
</reference>